<sequence>MTEFTALMAGMTRSGDGWTVSVSDDWLQGRTVYGGMGAALCMQAALNEFGSVPPLRSAQIAFIGPATGQLQLTATVLRKGKSTLFANVDLVGEAGLATRAVFCFGAARESAYNYVAIGTPELKDPESCPDFFRNAPPVLRFVQHMEGRFVSGSPPFSGSDDPQMSLWLRHREPGITPSLVALLALADAPPPAATARAKTPSLISTMTWSIDMLTDEITTDDGWWLIHNRAEQIAGGYSSQAMTLWNRQGTPIMASRQNIAVFG</sequence>
<dbReference type="InterPro" id="IPR049450">
    <property type="entry name" value="ACOT8-like_C"/>
</dbReference>
<name>A0ABX8ADA6_9BRAD</name>
<organism evidence="3 4">
    <name type="scientific">Tardiphaga alba</name>
    <dbReference type="NCBI Taxonomy" id="340268"/>
    <lineage>
        <taxon>Bacteria</taxon>
        <taxon>Pseudomonadati</taxon>
        <taxon>Pseudomonadota</taxon>
        <taxon>Alphaproteobacteria</taxon>
        <taxon>Hyphomicrobiales</taxon>
        <taxon>Nitrobacteraceae</taxon>
        <taxon>Tardiphaga</taxon>
    </lineage>
</organism>
<dbReference type="InterPro" id="IPR029069">
    <property type="entry name" value="HotDog_dom_sf"/>
</dbReference>
<evidence type="ECO:0000259" key="1">
    <source>
        <dbReference type="Pfam" id="PF13622"/>
    </source>
</evidence>
<feature type="domain" description="Acyl-CoA thioesterase-like C-terminal" evidence="2">
    <location>
        <begin position="125"/>
        <end position="261"/>
    </location>
</feature>
<evidence type="ECO:0000313" key="4">
    <source>
        <dbReference type="Proteomes" id="UP000682843"/>
    </source>
</evidence>
<dbReference type="Pfam" id="PF13622">
    <property type="entry name" value="4HBT_3"/>
    <property type="match status" value="1"/>
</dbReference>
<evidence type="ECO:0000313" key="3">
    <source>
        <dbReference type="EMBL" id="QUS41257.1"/>
    </source>
</evidence>
<accession>A0ABX8ADA6</accession>
<feature type="domain" description="Acyl-CoA thioesterase-like N-terminal HotDog" evidence="1">
    <location>
        <begin position="23"/>
        <end position="105"/>
    </location>
</feature>
<dbReference type="Pfam" id="PF20789">
    <property type="entry name" value="4HBT_3C"/>
    <property type="match status" value="1"/>
</dbReference>
<protein>
    <submittedName>
        <fullName evidence="3">Thioesterase family protein</fullName>
    </submittedName>
</protein>
<keyword evidence="4" id="KW-1185">Reference proteome</keyword>
<dbReference type="Proteomes" id="UP000682843">
    <property type="component" value="Chromosome"/>
</dbReference>
<proteinExistence type="predicted"/>
<dbReference type="Gene3D" id="2.40.160.210">
    <property type="entry name" value="Acyl-CoA thioesterase, double hotdog domain"/>
    <property type="match status" value="1"/>
</dbReference>
<dbReference type="EMBL" id="CP036498">
    <property type="protein sequence ID" value="QUS41257.1"/>
    <property type="molecule type" value="Genomic_DNA"/>
</dbReference>
<dbReference type="RefSeq" id="WP_211909865.1">
    <property type="nucleotide sequence ID" value="NZ_CP036498.1"/>
</dbReference>
<dbReference type="InterPro" id="IPR042171">
    <property type="entry name" value="Acyl-CoA_hotdog"/>
</dbReference>
<dbReference type="SUPFAM" id="SSF54637">
    <property type="entry name" value="Thioesterase/thiol ester dehydrase-isomerase"/>
    <property type="match status" value="2"/>
</dbReference>
<evidence type="ECO:0000259" key="2">
    <source>
        <dbReference type="Pfam" id="PF20789"/>
    </source>
</evidence>
<reference evidence="3 4" key="1">
    <citation type="submission" date="2019-02" db="EMBL/GenBank/DDBJ databases">
        <title>Emended description of the genus Rhodopseudomonas and description of Rhodopseudomonas albus sp. nov., a non-phototrophic, heavy-metal-tolerant bacterium isolated from garden soil.</title>
        <authorList>
            <person name="Bao Z."/>
            <person name="Cao W.W."/>
            <person name="Sato Y."/>
            <person name="Nishizawa T."/>
            <person name="Zhao J."/>
            <person name="Guo Y."/>
            <person name="Ohta H."/>
        </authorList>
    </citation>
    <scope>NUCLEOTIDE SEQUENCE [LARGE SCALE GENOMIC DNA]</scope>
    <source>
        <strain evidence="3 4">SK50-23</strain>
    </source>
</reference>
<dbReference type="InterPro" id="IPR049449">
    <property type="entry name" value="TesB_ACOT8-like_N"/>
</dbReference>
<gene>
    <name evidence="3" type="ORF">RPMA_22210</name>
</gene>